<dbReference type="EMBL" id="CAAALY010109536">
    <property type="protein sequence ID" value="VEL30116.1"/>
    <property type="molecule type" value="Genomic_DNA"/>
</dbReference>
<organism evidence="1 2">
    <name type="scientific">Protopolystoma xenopodis</name>
    <dbReference type="NCBI Taxonomy" id="117903"/>
    <lineage>
        <taxon>Eukaryota</taxon>
        <taxon>Metazoa</taxon>
        <taxon>Spiralia</taxon>
        <taxon>Lophotrochozoa</taxon>
        <taxon>Platyhelminthes</taxon>
        <taxon>Monogenea</taxon>
        <taxon>Polyopisthocotylea</taxon>
        <taxon>Polystomatidea</taxon>
        <taxon>Polystomatidae</taxon>
        <taxon>Protopolystoma</taxon>
    </lineage>
</organism>
<dbReference type="Proteomes" id="UP000784294">
    <property type="component" value="Unassembled WGS sequence"/>
</dbReference>
<comment type="caution">
    <text evidence="1">The sequence shown here is derived from an EMBL/GenBank/DDBJ whole genome shotgun (WGS) entry which is preliminary data.</text>
</comment>
<proteinExistence type="predicted"/>
<name>A0A3S5FF81_9PLAT</name>
<evidence type="ECO:0000313" key="2">
    <source>
        <dbReference type="Proteomes" id="UP000784294"/>
    </source>
</evidence>
<gene>
    <name evidence="1" type="ORF">PXEA_LOCUS23556</name>
</gene>
<dbReference type="AlphaFoldDB" id="A0A3S5FF81"/>
<accession>A0A3S5FF81</accession>
<keyword evidence="2" id="KW-1185">Reference proteome</keyword>
<protein>
    <submittedName>
        <fullName evidence="1">Uncharacterized protein</fullName>
    </submittedName>
</protein>
<evidence type="ECO:0000313" key="1">
    <source>
        <dbReference type="EMBL" id="VEL30116.1"/>
    </source>
</evidence>
<sequence>MLQRLAHLSPSHGLLHERLSPSRHHIECREWENCEISSLFPPQPLSPRPHPIPKYTYFDSASSRPIGLPKQLGKLGHAGTSLMWPDQFPN</sequence>
<reference evidence="1" key="1">
    <citation type="submission" date="2018-11" db="EMBL/GenBank/DDBJ databases">
        <authorList>
            <consortium name="Pathogen Informatics"/>
        </authorList>
    </citation>
    <scope>NUCLEOTIDE SEQUENCE</scope>
</reference>